<dbReference type="PANTHER" id="PTHR15349:SF0">
    <property type="entry name" value="ENDOTHELIAL PROTEIN C RECEPTOR"/>
    <property type="match status" value="1"/>
</dbReference>
<feature type="signal peptide" evidence="3">
    <location>
        <begin position="1"/>
        <end position="19"/>
    </location>
</feature>
<feature type="transmembrane region" description="Helical" evidence="2">
    <location>
        <begin position="206"/>
        <end position="227"/>
    </location>
</feature>
<keyword evidence="2" id="KW-0812">Transmembrane</keyword>
<keyword evidence="2" id="KW-0472">Membrane</keyword>
<dbReference type="Pfam" id="PF16497">
    <property type="entry name" value="MHC_I_3"/>
    <property type="match status" value="1"/>
</dbReference>
<dbReference type="InterPro" id="IPR011161">
    <property type="entry name" value="MHC_I-like_Ag-recog"/>
</dbReference>
<keyword evidence="1" id="KW-0325">Glycoprotein</keyword>
<name>A0ABM1JLL7_GEKJA</name>
<accession>A0ABM1JLL7</accession>
<dbReference type="RefSeq" id="XP_015262354.1">
    <property type="nucleotide sequence ID" value="XM_015406868.1"/>
</dbReference>
<dbReference type="Proteomes" id="UP000694871">
    <property type="component" value="Unplaced"/>
</dbReference>
<evidence type="ECO:0000256" key="1">
    <source>
        <dbReference type="ARBA" id="ARBA00023180"/>
    </source>
</evidence>
<evidence type="ECO:0000256" key="3">
    <source>
        <dbReference type="SAM" id="SignalP"/>
    </source>
</evidence>
<evidence type="ECO:0000313" key="6">
    <source>
        <dbReference type="RefSeq" id="XP_015262354.1"/>
    </source>
</evidence>
<proteinExistence type="predicted"/>
<keyword evidence="6" id="KW-0675">Receptor</keyword>
<dbReference type="InterPro" id="IPR015669">
    <property type="entry name" value="Endothetial_C_recpt"/>
</dbReference>
<keyword evidence="5" id="KW-1185">Reference proteome</keyword>
<gene>
    <name evidence="6" type="primary">PROCR</name>
</gene>
<feature type="chain" id="PRO_5047280409" evidence="3">
    <location>
        <begin position="20"/>
        <end position="232"/>
    </location>
</feature>
<feature type="domain" description="MHC class I-like antigen recognition-like" evidence="4">
    <location>
        <begin position="22"/>
        <end position="185"/>
    </location>
</feature>
<keyword evidence="3" id="KW-0732">Signal</keyword>
<keyword evidence="2" id="KW-1133">Transmembrane helix</keyword>
<dbReference type="InterPro" id="IPR037055">
    <property type="entry name" value="MHC_I-like_Ag-recog_sf"/>
</dbReference>
<evidence type="ECO:0000259" key="4">
    <source>
        <dbReference type="Pfam" id="PF16497"/>
    </source>
</evidence>
<dbReference type="GeneID" id="107106685"/>
<sequence length="232" mass="26264">MSVLLLPLLPWLLCHQAYGADLHAINMLHLSYFPDNCSVEVVGNATLDGKLTHTLEGHNEQLNVSQLLPLEPSHLWTQRKSNVYQYIQQFQDMVKVIARERHVEYPFHVHCIQGCLIFHNSTSHSFYEVALNGRPFLKFYAANATWLPLKASHMASYATGQLNYYNETTKTLQFFLQETCVKFVKEHSDVNQPLTGERHGRSHTPLVLGIIVGAFALLGLAVCIFLCTGGKR</sequence>
<organism evidence="5 6">
    <name type="scientific">Gekko japonicus</name>
    <name type="common">Schlegel's Japanese gecko</name>
    <dbReference type="NCBI Taxonomy" id="146911"/>
    <lineage>
        <taxon>Eukaryota</taxon>
        <taxon>Metazoa</taxon>
        <taxon>Chordata</taxon>
        <taxon>Craniata</taxon>
        <taxon>Vertebrata</taxon>
        <taxon>Euteleostomi</taxon>
        <taxon>Lepidosauria</taxon>
        <taxon>Squamata</taxon>
        <taxon>Bifurcata</taxon>
        <taxon>Gekkota</taxon>
        <taxon>Gekkonidae</taxon>
        <taxon>Gekkoninae</taxon>
        <taxon>Gekko</taxon>
    </lineage>
</organism>
<dbReference type="Gene3D" id="3.30.500.10">
    <property type="entry name" value="MHC class I-like antigen recognition-like"/>
    <property type="match status" value="1"/>
</dbReference>
<dbReference type="InterPro" id="IPR011162">
    <property type="entry name" value="MHC_I/II-like_Ag-recog"/>
</dbReference>
<evidence type="ECO:0000256" key="2">
    <source>
        <dbReference type="SAM" id="Phobius"/>
    </source>
</evidence>
<reference evidence="6" key="1">
    <citation type="submission" date="2025-08" db="UniProtKB">
        <authorList>
            <consortium name="RefSeq"/>
        </authorList>
    </citation>
    <scope>IDENTIFICATION</scope>
</reference>
<dbReference type="PANTHER" id="PTHR15349">
    <property type="entry name" value="ENDOTHELIAL PROTEIN C RECEPTOR"/>
    <property type="match status" value="1"/>
</dbReference>
<dbReference type="SUPFAM" id="SSF54452">
    <property type="entry name" value="MHC antigen-recognition domain"/>
    <property type="match status" value="1"/>
</dbReference>
<evidence type="ECO:0000313" key="5">
    <source>
        <dbReference type="Proteomes" id="UP000694871"/>
    </source>
</evidence>
<protein>
    <submittedName>
        <fullName evidence="6">Endothelial protein C receptor</fullName>
    </submittedName>
</protein>